<keyword evidence="1" id="KW-0677">Repeat</keyword>
<dbReference type="Pfam" id="PF13424">
    <property type="entry name" value="TPR_12"/>
    <property type="match status" value="1"/>
</dbReference>
<dbReference type="InterPro" id="IPR011990">
    <property type="entry name" value="TPR-like_helical_dom_sf"/>
</dbReference>
<dbReference type="SMART" id="SM00028">
    <property type="entry name" value="TPR"/>
    <property type="match status" value="6"/>
</dbReference>
<keyword evidence="4" id="KW-0732">Signal</keyword>
<dbReference type="EMBL" id="FXBL01000004">
    <property type="protein sequence ID" value="SMH44669.1"/>
    <property type="molecule type" value="Genomic_DNA"/>
</dbReference>
<feature type="chain" id="PRO_5010855021" evidence="4">
    <location>
        <begin position="20"/>
        <end position="975"/>
    </location>
</feature>
<gene>
    <name evidence="7" type="ORF">SAMN02982922_3081</name>
</gene>
<feature type="signal peptide" evidence="4">
    <location>
        <begin position="1"/>
        <end position="19"/>
    </location>
</feature>
<dbReference type="PANTHER" id="PTHR45641">
    <property type="entry name" value="TETRATRICOPEPTIDE REPEAT PROTEIN (AFU_ORTHOLOGUE AFUA_6G03870)"/>
    <property type="match status" value="1"/>
</dbReference>
<reference evidence="7 8" key="1">
    <citation type="submission" date="2017-04" db="EMBL/GenBank/DDBJ databases">
        <authorList>
            <person name="Afonso C.L."/>
            <person name="Miller P.J."/>
            <person name="Scott M.A."/>
            <person name="Spackman E."/>
            <person name="Goraichik I."/>
            <person name="Dimitrov K.M."/>
            <person name="Suarez D.L."/>
            <person name="Swayne D.E."/>
        </authorList>
    </citation>
    <scope>NUCLEOTIDE SEQUENCE [LARGE SCALE GENOMIC DNA]</scope>
    <source>
        <strain evidence="7 8">B5P</strain>
    </source>
</reference>
<evidence type="ECO:0000259" key="6">
    <source>
        <dbReference type="Pfam" id="PF17874"/>
    </source>
</evidence>
<keyword evidence="2" id="KW-0802">TPR repeat</keyword>
<feature type="domain" description="CHAT" evidence="5">
    <location>
        <begin position="636"/>
        <end position="972"/>
    </location>
</feature>
<dbReference type="Gene3D" id="1.25.40.10">
    <property type="entry name" value="Tetratricopeptide repeat domain"/>
    <property type="match status" value="2"/>
</dbReference>
<evidence type="ECO:0000256" key="4">
    <source>
        <dbReference type="SAM" id="SignalP"/>
    </source>
</evidence>
<evidence type="ECO:0000256" key="2">
    <source>
        <dbReference type="ARBA" id="ARBA00022803"/>
    </source>
</evidence>
<dbReference type="PANTHER" id="PTHR45641:SF19">
    <property type="entry name" value="NEPHROCYSTIN-3"/>
    <property type="match status" value="1"/>
</dbReference>
<dbReference type="InterPro" id="IPR024983">
    <property type="entry name" value="CHAT_dom"/>
</dbReference>
<evidence type="ECO:0000313" key="8">
    <source>
        <dbReference type="Proteomes" id="UP000193083"/>
    </source>
</evidence>
<proteinExistence type="predicted"/>
<evidence type="ECO:0000256" key="3">
    <source>
        <dbReference type="SAM" id="MobiDB-lite"/>
    </source>
</evidence>
<protein>
    <submittedName>
        <fullName evidence="7">Tetratricopeptide repeat-containing protein</fullName>
    </submittedName>
</protein>
<dbReference type="SUPFAM" id="SSF48452">
    <property type="entry name" value="TPR-like"/>
    <property type="match status" value="1"/>
</dbReference>
<keyword evidence="8" id="KW-1185">Reference proteome</keyword>
<dbReference type="AlphaFoldDB" id="A0A1X7P1W9"/>
<evidence type="ECO:0000256" key="1">
    <source>
        <dbReference type="ARBA" id="ARBA00022737"/>
    </source>
</evidence>
<dbReference type="Pfam" id="PF12770">
    <property type="entry name" value="CHAT"/>
    <property type="match status" value="1"/>
</dbReference>
<dbReference type="InterPro" id="IPR041617">
    <property type="entry name" value="TPR_MalT"/>
</dbReference>
<dbReference type="Proteomes" id="UP000193083">
    <property type="component" value="Unassembled WGS sequence"/>
</dbReference>
<sequence>MPCLAVVAAALIAPLPAWPAGGEEPPHPPPRVDAGQTASSQPSRDASAFARANDRILLMINRGEFEVAERRASQMLARAETAFGADDPAIIPGLNTLAMIYQQTGRLADAERTLNRALGLARRPDAGAETLADVLNRMANVLSDDGRLDQAEKATREAIEIGERIEESSTLAISLNNLGHILTALRRFDEADAVYRRAEGLTVANTALAAAMPANLAVQMMGQGRFAEAEQLLLRSVASWEKMAEPVVIAWATALLNLGRLHYETGRPDAASATFGRMLDALQQNVPDNHPLRAYALQNLSQISFDRRDFAEAERLAREALTIAGQSLPATKFEVADWYEALAQATLLQGEWNDAVAAARQAAAILSADINSGKSDKNDWEVLTIVEIVASEAMVTADPAGLIADAVAARRSAFLNLQRHAATDTGAVAVAAAARAAVGGTDLSNLVREKDHALARLREVDAAFVRAAGATSDPDARRVALGDLRSRLEALQSRLSAIDARLLTNFPQYLELAGGPPVPADRVIGMLADDEVLVLPVIMQNSLVTFAYGKDGGVYSWGRNPDEAAELPRIAATLLCQASRRLNPSCARTTETTSSQVSDAARGVVAFGRTQDTDEFDLGAAYRAYSLLFPGDLPEMMAGKKLIIAPSPELLGFPWHLLVTQPPPEGWDAPGKERAEAYREAAWLFQSHPSITVVPGVAALDAARRSRKEAGRTQPRYLGVADPVIGATAAERDAAPLDCASPETVALTRGKPVAVGARAGAEAGTLADVDALRRQPRLADSRCEVEATSKSLSGLSDLLLGGEATEARIKAISATGGLKAYDILHFATHGLVGGELGQAEPGLLLTPPAAASEDDDGVLTAQEIAALDIGADWVILSACNTAAGSRSDAEALAGLARSFFYAGARSLLVSSWPVYSQAATRFTTTMFALLSDQPSLTRGEAVTLTMRKMLAQSYSPETAHPAYWAPFLLVGDAGR</sequence>
<accession>A0A1X7P1W9</accession>
<dbReference type="InterPro" id="IPR019734">
    <property type="entry name" value="TPR_rpt"/>
</dbReference>
<evidence type="ECO:0000259" key="5">
    <source>
        <dbReference type="Pfam" id="PF12770"/>
    </source>
</evidence>
<dbReference type="Pfam" id="PF17874">
    <property type="entry name" value="TPR_MalT"/>
    <property type="match status" value="1"/>
</dbReference>
<feature type="domain" description="MalT-like TPR region" evidence="6">
    <location>
        <begin position="71"/>
        <end position="209"/>
    </location>
</feature>
<evidence type="ECO:0000313" key="7">
    <source>
        <dbReference type="EMBL" id="SMH44669.1"/>
    </source>
</evidence>
<name>A0A1X7P1W9_9HYPH</name>
<feature type="region of interest" description="Disordered" evidence="3">
    <location>
        <begin position="19"/>
        <end position="46"/>
    </location>
</feature>
<organism evidence="7 8">
    <name type="scientific">Mesorhizobium australicum</name>
    <dbReference type="NCBI Taxonomy" id="536018"/>
    <lineage>
        <taxon>Bacteria</taxon>
        <taxon>Pseudomonadati</taxon>
        <taxon>Pseudomonadota</taxon>
        <taxon>Alphaproteobacteria</taxon>
        <taxon>Hyphomicrobiales</taxon>
        <taxon>Phyllobacteriaceae</taxon>
        <taxon>Mesorhizobium</taxon>
    </lineage>
</organism>